<comment type="caution">
    <text evidence="1">The sequence shown here is derived from an EMBL/GenBank/DDBJ whole genome shotgun (WGS) entry which is preliminary data.</text>
</comment>
<sequence>MNTFNELDRYLAVAYGLDQWSDDAIDHAAELLDGFDEADWHRLERTWRDRPSAWQVRLADAVFGSDKPRVIDLLCQMLKSPEVEVALAAAESLEAKDDVWTPDASLRAVLAKLLNRR</sequence>
<protein>
    <recommendedName>
        <fullName evidence="3">HEAT repeat domain-containing protein</fullName>
    </recommendedName>
</protein>
<evidence type="ECO:0000313" key="1">
    <source>
        <dbReference type="EMBL" id="MBD2767939.1"/>
    </source>
</evidence>
<accession>A0A927BD67</accession>
<dbReference type="AlphaFoldDB" id="A0A927BD67"/>
<name>A0A927BD67_9BACT</name>
<evidence type="ECO:0000313" key="2">
    <source>
        <dbReference type="Proteomes" id="UP000612233"/>
    </source>
</evidence>
<proteinExistence type="predicted"/>
<evidence type="ECO:0008006" key="3">
    <source>
        <dbReference type="Google" id="ProtNLM"/>
    </source>
</evidence>
<reference evidence="1" key="1">
    <citation type="submission" date="2020-09" db="EMBL/GenBank/DDBJ databases">
        <authorList>
            <person name="Kim M.K."/>
        </authorList>
    </citation>
    <scope>NUCLEOTIDE SEQUENCE</scope>
    <source>
        <strain evidence="1">BT664</strain>
    </source>
</reference>
<dbReference type="RefSeq" id="WP_191004753.1">
    <property type="nucleotide sequence ID" value="NZ_JACXAD010000007.1"/>
</dbReference>
<dbReference type="Proteomes" id="UP000612233">
    <property type="component" value="Unassembled WGS sequence"/>
</dbReference>
<organism evidence="1 2">
    <name type="scientific">Hymenobacter montanus</name>
    <dbReference type="NCBI Taxonomy" id="2771359"/>
    <lineage>
        <taxon>Bacteria</taxon>
        <taxon>Pseudomonadati</taxon>
        <taxon>Bacteroidota</taxon>
        <taxon>Cytophagia</taxon>
        <taxon>Cytophagales</taxon>
        <taxon>Hymenobacteraceae</taxon>
        <taxon>Hymenobacter</taxon>
    </lineage>
</organism>
<dbReference type="EMBL" id="JACXAD010000007">
    <property type="protein sequence ID" value="MBD2767939.1"/>
    <property type="molecule type" value="Genomic_DNA"/>
</dbReference>
<gene>
    <name evidence="1" type="ORF">IC235_08535</name>
</gene>
<keyword evidence="2" id="KW-1185">Reference proteome</keyword>